<dbReference type="AlphaFoldDB" id="A0A1X2H8V3"/>
<feature type="domain" description="F-box" evidence="1">
    <location>
        <begin position="1"/>
        <end position="48"/>
    </location>
</feature>
<evidence type="ECO:0000313" key="2">
    <source>
        <dbReference type="EMBL" id="ORY94989.1"/>
    </source>
</evidence>
<dbReference type="PROSITE" id="PS50181">
    <property type="entry name" value="FBOX"/>
    <property type="match status" value="1"/>
</dbReference>
<accession>A0A1X2H8V3</accession>
<dbReference type="OrthoDB" id="2280978at2759"/>
<gene>
    <name evidence="2" type="ORF">BCR43DRAFT_339186</name>
</gene>
<dbReference type="SUPFAM" id="SSF52047">
    <property type="entry name" value="RNI-like"/>
    <property type="match status" value="1"/>
</dbReference>
<dbReference type="Pfam" id="PF00646">
    <property type="entry name" value="F-box"/>
    <property type="match status" value="1"/>
</dbReference>
<dbReference type="InterPro" id="IPR001810">
    <property type="entry name" value="F-box_dom"/>
</dbReference>
<dbReference type="InterPro" id="IPR032675">
    <property type="entry name" value="LRR_dom_sf"/>
</dbReference>
<dbReference type="SUPFAM" id="SSF81383">
    <property type="entry name" value="F-box domain"/>
    <property type="match status" value="1"/>
</dbReference>
<keyword evidence="3" id="KW-1185">Reference proteome</keyword>
<dbReference type="SMART" id="SM00256">
    <property type="entry name" value="FBOX"/>
    <property type="match status" value="1"/>
</dbReference>
<proteinExistence type="predicted"/>
<organism evidence="2 3">
    <name type="scientific">Syncephalastrum racemosum</name>
    <name type="common">Filamentous fungus</name>
    <dbReference type="NCBI Taxonomy" id="13706"/>
    <lineage>
        <taxon>Eukaryota</taxon>
        <taxon>Fungi</taxon>
        <taxon>Fungi incertae sedis</taxon>
        <taxon>Mucoromycota</taxon>
        <taxon>Mucoromycotina</taxon>
        <taxon>Mucoromycetes</taxon>
        <taxon>Mucorales</taxon>
        <taxon>Syncephalastraceae</taxon>
        <taxon>Syncephalastrum</taxon>
    </lineage>
</organism>
<dbReference type="EMBL" id="MCGN01000007">
    <property type="protein sequence ID" value="ORY94989.1"/>
    <property type="molecule type" value="Genomic_DNA"/>
</dbReference>
<dbReference type="Gene3D" id="1.20.1280.50">
    <property type="match status" value="1"/>
</dbReference>
<dbReference type="InParanoid" id="A0A1X2H8V3"/>
<dbReference type="STRING" id="13706.A0A1X2H8V3"/>
<name>A0A1X2H8V3_SYNRA</name>
<comment type="caution">
    <text evidence="2">The sequence shown here is derived from an EMBL/GenBank/DDBJ whole genome shotgun (WGS) entry which is preliminary data.</text>
</comment>
<reference evidence="2 3" key="1">
    <citation type="submission" date="2016-07" db="EMBL/GenBank/DDBJ databases">
        <title>Pervasive Adenine N6-methylation of Active Genes in Fungi.</title>
        <authorList>
            <consortium name="DOE Joint Genome Institute"/>
            <person name="Mondo S.J."/>
            <person name="Dannebaum R.O."/>
            <person name="Kuo R.C."/>
            <person name="Labutti K."/>
            <person name="Haridas S."/>
            <person name="Kuo A."/>
            <person name="Salamov A."/>
            <person name="Ahrendt S.R."/>
            <person name="Lipzen A."/>
            <person name="Sullivan W."/>
            <person name="Andreopoulos W.B."/>
            <person name="Clum A."/>
            <person name="Lindquist E."/>
            <person name="Daum C."/>
            <person name="Ramamoorthy G.K."/>
            <person name="Gryganskyi A."/>
            <person name="Culley D."/>
            <person name="Magnuson J.K."/>
            <person name="James T.Y."/>
            <person name="O'Malley M.A."/>
            <person name="Stajich J.E."/>
            <person name="Spatafora J.W."/>
            <person name="Visel A."/>
            <person name="Grigoriev I.V."/>
        </authorList>
    </citation>
    <scope>NUCLEOTIDE SEQUENCE [LARGE SCALE GENOMIC DNA]</scope>
    <source>
        <strain evidence="2 3">NRRL 2496</strain>
    </source>
</reference>
<sequence>MDWITLLPYDLVSLIFSHLEFKERVICTEVSKTWRDFLLKWAGMWTEVVLRLPADKHAAMSCLGWLERIDGNHIRQFSCIPSTPFLCSAALHLISTARWCRLEKIELSTNYHERVDHAKHIAICSSPWMTIIQNCAQNLRQITLCTSEICMNQYDFYSILSSCPGLTRFSYWYGEQQISHSLGVSRTPTQIRNDLSDVRHLALTHLDWFTECDLPHHKLFSLCPNLQELAIFGRNNNQASIQALITEVVQKTNPSLQVFRLGVISPETSPKQASRAGTYPGLRHLEISFMPTTRPSYPHLSIRSIPRRSSGTAF</sequence>
<dbReference type="Gene3D" id="3.80.10.10">
    <property type="entry name" value="Ribonuclease Inhibitor"/>
    <property type="match status" value="1"/>
</dbReference>
<protein>
    <recommendedName>
        <fullName evidence="1">F-box domain-containing protein</fullName>
    </recommendedName>
</protein>
<dbReference type="InterPro" id="IPR036047">
    <property type="entry name" value="F-box-like_dom_sf"/>
</dbReference>
<dbReference type="Proteomes" id="UP000242180">
    <property type="component" value="Unassembled WGS sequence"/>
</dbReference>
<evidence type="ECO:0000259" key="1">
    <source>
        <dbReference type="PROSITE" id="PS50181"/>
    </source>
</evidence>
<evidence type="ECO:0000313" key="3">
    <source>
        <dbReference type="Proteomes" id="UP000242180"/>
    </source>
</evidence>